<evidence type="ECO:0000256" key="1">
    <source>
        <dbReference type="ARBA" id="ARBA00022691"/>
    </source>
</evidence>
<name>A0AA51YI40_9EURY</name>
<dbReference type="Pfam" id="PF04055">
    <property type="entry name" value="Radical_SAM"/>
    <property type="match status" value="1"/>
</dbReference>
<accession>A0AA51YI40</accession>
<keyword evidence="2" id="KW-0479">Metal-binding</keyword>
<dbReference type="SUPFAM" id="SSF102114">
    <property type="entry name" value="Radical SAM enzymes"/>
    <property type="match status" value="1"/>
</dbReference>
<evidence type="ECO:0000313" key="7">
    <source>
        <dbReference type="EMBL" id="WMW24116.1"/>
    </source>
</evidence>
<dbReference type="InterPro" id="IPR007197">
    <property type="entry name" value="rSAM"/>
</dbReference>
<dbReference type="Gene3D" id="3.20.20.70">
    <property type="entry name" value="Aldolase class I"/>
    <property type="match status" value="1"/>
</dbReference>
<evidence type="ECO:0000256" key="3">
    <source>
        <dbReference type="ARBA" id="ARBA00023004"/>
    </source>
</evidence>
<sequence>MSERPLPSFPFRIEFEVTGLCNIDCKYCYARPLSSLTPTVDQLCFLFNKTKEEADPFEVIILGGEPFIRKDIISILELAQGIFKIQKIGVSTNGTLIHKLTTDDLTRLKTLSERGLSFQITLDSTNPEIHDILRGKGKDTLAGLNTFEKEDIPFVIGMCLTSHNYSDITNSITQLLTDYSQLSHINLMPLQPFSPSDKTYSSYCLASEQMRKIRNEVADIILDAGRSDVTISGVTDCGEAIDALPLINTYNFKTCLAGLTRAGVYPDGSVSPCTTMRNHSLGNLYNESWKEIWTRARKRFENLDITGSQCHALST</sequence>
<evidence type="ECO:0000259" key="5">
    <source>
        <dbReference type="Pfam" id="PF04055"/>
    </source>
</evidence>
<dbReference type="GO" id="GO:0051536">
    <property type="term" value="F:iron-sulfur cluster binding"/>
    <property type="evidence" value="ECO:0007669"/>
    <property type="project" value="UniProtKB-KW"/>
</dbReference>
<evidence type="ECO:0000256" key="4">
    <source>
        <dbReference type="ARBA" id="ARBA00023014"/>
    </source>
</evidence>
<gene>
    <name evidence="7" type="ORF">RE474_08400</name>
</gene>
<dbReference type="RefSeq" id="WP_309309930.1">
    <property type="nucleotide sequence ID" value="NZ_CP133592.1"/>
</dbReference>
<reference evidence="7 8" key="1">
    <citation type="submission" date="2023-08" db="EMBL/GenBank/DDBJ databases">
        <title>Methanolobus mangrovi sp. nov. and Methanolobus sediminis sp. nov, two novel methylotrophic methanogens isolated from mangrove sediments in China.</title>
        <authorList>
            <person name="Zhou J."/>
        </authorList>
    </citation>
    <scope>NUCLEOTIDE SEQUENCE [LARGE SCALE GENOMIC DNA]</scope>
    <source>
        <strain evidence="7 8">FTZ6</strain>
    </source>
</reference>
<organism evidence="7 8">
    <name type="scientific">Methanolobus sediminis</name>
    <dbReference type="NCBI Taxonomy" id="3072978"/>
    <lineage>
        <taxon>Archaea</taxon>
        <taxon>Methanobacteriati</taxon>
        <taxon>Methanobacteriota</taxon>
        <taxon>Stenosarchaea group</taxon>
        <taxon>Methanomicrobia</taxon>
        <taxon>Methanosarcinales</taxon>
        <taxon>Methanosarcinaceae</taxon>
        <taxon>Methanolobus</taxon>
    </lineage>
</organism>
<dbReference type="Pfam" id="PF13186">
    <property type="entry name" value="SPASM"/>
    <property type="match status" value="1"/>
</dbReference>
<dbReference type="SFLD" id="SFLDG01067">
    <property type="entry name" value="SPASM/twitch_domain_containing"/>
    <property type="match status" value="1"/>
</dbReference>
<keyword evidence="1" id="KW-0949">S-adenosyl-L-methionine</keyword>
<dbReference type="KEGG" id="mseb:RE474_08400"/>
<evidence type="ECO:0000259" key="6">
    <source>
        <dbReference type="Pfam" id="PF13186"/>
    </source>
</evidence>
<dbReference type="InterPro" id="IPR013785">
    <property type="entry name" value="Aldolase_TIM"/>
</dbReference>
<dbReference type="SFLD" id="SFLDS00029">
    <property type="entry name" value="Radical_SAM"/>
    <property type="match status" value="1"/>
</dbReference>
<dbReference type="GeneID" id="84232731"/>
<feature type="domain" description="Radical SAM core" evidence="5">
    <location>
        <begin position="16"/>
        <end position="171"/>
    </location>
</feature>
<keyword evidence="8" id="KW-1185">Reference proteome</keyword>
<dbReference type="InterPro" id="IPR058240">
    <property type="entry name" value="rSAM_sf"/>
</dbReference>
<proteinExistence type="predicted"/>
<dbReference type="GO" id="GO:0046872">
    <property type="term" value="F:metal ion binding"/>
    <property type="evidence" value="ECO:0007669"/>
    <property type="project" value="UniProtKB-KW"/>
</dbReference>
<evidence type="ECO:0000256" key="2">
    <source>
        <dbReference type="ARBA" id="ARBA00022723"/>
    </source>
</evidence>
<dbReference type="CDD" id="cd21109">
    <property type="entry name" value="SPASM"/>
    <property type="match status" value="1"/>
</dbReference>
<dbReference type="GO" id="GO:0003824">
    <property type="term" value="F:catalytic activity"/>
    <property type="evidence" value="ECO:0007669"/>
    <property type="project" value="InterPro"/>
</dbReference>
<keyword evidence="4" id="KW-0411">Iron-sulfur</keyword>
<evidence type="ECO:0000313" key="8">
    <source>
        <dbReference type="Proteomes" id="UP001182908"/>
    </source>
</evidence>
<feature type="domain" description="4Fe4S-binding SPASM" evidence="6">
    <location>
        <begin position="255"/>
        <end position="300"/>
    </location>
</feature>
<dbReference type="EMBL" id="CP133592">
    <property type="protein sequence ID" value="WMW24116.1"/>
    <property type="molecule type" value="Genomic_DNA"/>
</dbReference>
<keyword evidence="3" id="KW-0408">Iron</keyword>
<dbReference type="AlphaFoldDB" id="A0AA51YI40"/>
<dbReference type="Proteomes" id="UP001182908">
    <property type="component" value="Chromosome"/>
</dbReference>
<dbReference type="PANTHER" id="PTHR11228">
    <property type="entry name" value="RADICAL SAM DOMAIN PROTEIN"/>
    <property type="match status" value="1"/>
</dbReference>
<protein>
    <submittedName>
        <fullName evidence="7">Radical SAM protein</fullName>
    </submittedName>
</protein>
<dbReference type="PANTHER" id="PTHR11228:SF7">
    <property type="entry name" value="PQQA PEPTIDE CYCLASE"/>
    <property type="match status" value="1"/>
</dbReference>
<dbReference type="InterPro" id="IPR023885">
    <property type="entry name" value="4Fe4S-binding_SPASM_dom"/>
</dbReference>
<dbReference type="InterPro" id="IPR050377">
    <property type="entry name" value="Radical_SAM_PqqE_MftC-like"/>
</dbReference>
<dbReference type="CDD" id="cd01335">
    <property type="entry name" value="Radical_SAM"/>
    <property type="match status" value="1"/>
</dbReference>